<proteinExistence type="predicted"/>
<dbReference type="Gene3D" id="2.60.40.10">
    <property type="entry name" value="Immunoglobulins"/>
    <property type="match status" value="1"/>
</dbReference>
<name>A0A8S3ZT28_9EUPU</name>
<comment type="caution">
    <text evidence="4">The sequence shown here is derived from an EMBL/GenBank/DDBJ whole genome shotgun (WGS) entry which is preliminary data.</text>
</comment>
<evidence type="ECO:0000259" key="2">
    <source>
        <dbReference type="PROSITE" id="PS50041"/>
    </source>
</evidence>
<gene>
    <name evidence="4" type="ORF">CUNI_LOCUS15189</name>
</gene>
<evidence type="ECO:0000313" key="4">
    <source>
        <dbReference type="EMBL" id="CAG5129631.1"/>
    </source>
</evidence>
<sequence>MASLFSETWLLVCAVVAVQLAVARSQFCSTGWKFHNLTGTCMKLEKMEYRYLDAKNHCEKTNGGHLVFIFDEATDKFVKGLLDEDDVDRALIGLQDRTRNGEYFWGPNDKVPVSYTGWADNPHRSDSGKRAVIITKDGWKDYDKDDGAYFVCQVNVDFPVPKMLCPSAEEGQRSPDITCTVDSRGSYTVTDIRFQKTTTLLAWCDADSCTPSQDNRGRIVVSRSQTTGSTSSWTLRVINVRRSDEGEWTCSVKYSNSGAWVTSSPCSLKVY</sequence>
<evidence type="ECO:0000259" key="3">
    <source>
        <dbReference type="PROSITE" id="PS50835"/>
    </source>
</evidence>
<dbReference type="InterPro" id="IPR036179">
    <property type="entry name" value="Ig-like_dom_sf"/>
</dbReference>
<dbReference type="InterPro" id="IPR016187">
    <property type="entry name" value="CTDL_fold"/>
</dbReference>
<dbReference type="PANTHER" id="PTHR22801:SF63">
    <property type="entry name" value="C-TYPE LECTIN DOMAIN-CONTAINING PROTEIN"/>
    <property type="match status" value="1"/>
</dbReference>
<protein>
    <recommendedName>
        <fullName evidence="6">C-type lectin domain-containing protein</fullName>
    </recommendedName>
</protein>
<organism evidence="4 5">
    <name type="scientific">Candidula unifasciata</name>
    <dbReference type="NCBI Taxonomy" id="100452"/>
    <lineage>
        <taxon>Eukaryota</taxon>
        <taxon>Metazoa</taxon>
        <taxon>Spiralia</taxon>
        <taxon>Lophotrochozoa</taxon>
        <taxon>Mollusca</taxon>
        <taxon>Gastropoda</taxon>
        <taxon>Heterobranchia</taxon>
        <taxon>Euthyneura</taxon>
        <taxon>Panpulmonata</taxon>
        <taxon>Eupulmonata</taxon>
        <taxon>Stylommatophora</taxon>
        <taxon>Helicina</taxon>
        <taxon>Helicoidea</taxon>
        <taxon>Geomitridae</taxon>
        <taxon>Candidula</taxon>
    </lineage>
</organism>
<evidence type="ECO:0000256" key="1">
    <source>
        <dbReference type="SAM" id="SignalP"/>
    </source>
</evidence>
<dbReference type="AlphaFoldDB" id="A0A8S3ZT28"/>
<dbReference type="Proteomes" id="UP000678393">
    <property type="component" value="Unassembled WGS sequence"/>
</dbReference>
<feature type="chain" id="PRO_5035883168" description="C-type lectin domain-containing protein" evidence="1">
    <location>
        <begin position="26"/>
        <end position="271"/>
    </location>
</feature>
<feature type="domain" description="C-type lectin" evidence="2">
    <location>
        <begin position="37"/>
        <end position="153"/>
    </location>
</feature>
<dbReference type="PROSITE" id="PS50041">
    <property type="entry name" value="C_TYPE_LECTIN_2"/>
    <property type="match status" value="1"/>
</dbReference>
<evidence type="ECO:0008006" key="6">
    <source>
        <dbReference type="Google" id="ProtNLM"/>
    </source>
</evidence>
<feature type="non-terminal residue" evidence="4">
    <location>
        <position position="1"/>
    </location>
</feature>
<dbReference type="CDD" id="cd00037">
    <property type="entry name" value="CLECT"/>
    <property type="match status" value="1"/>
</dbReference>
<keyword evidence="5" id="KW-1185">Reference proteome</keyword>
<dbReference type="PANTHER" id="PTHR22801">
    <property type="entry name" value="LITHOSTATHINE"/>
    <property type="match status" value="1"/>
</dbReference>
<dbReference type="Pfam" id="PF00059">
    <property type="entry name" value="Lectin_C"/>
    <property type="match status" value="1"/>
</dbReference>
<dbReference type="PROSITE" id="PS50835">
    <property type="entry name" value="IG_LIKE"/>
    <property type="match status" value="1"/>
</dbReference>
<reference evidence="4" key="1">
    <citation type="submission" date="2021-04" db="EMBL/GenBank/DDBJ databases">
        <authorList>
            <consortium name="Molecular Ecology Group"/>
        </authorList>
    </citation>
    <scope>NUCLEOTIDE SEQUENCE</scope>
</reference>
<dbReference type="InterPro" id="IPR016186">
    <property type="entry name" value="C-type_lectin-like/link_sf"/>
</dbReference>
<dbReference type="EMBL" id="CAJHNH020003601">
    <property type="protein sequence ID" value="CAG5129631.1"/>
    <property type="molecule type" value="Genomic_DNA"/>
</dbReference>
<dbReference type="InterPro" id="IPR001304">
    <property type="entry name" value="C-type_lectin-like"/>
</dbReference>
<dbReference type="InterPro" id="IPR050801">
    <property type="entry name" value="Ca-Dep_Lectins_ImmuneDev"/>
</dbReference>
<dbReference type="Gene3D" id="3.10.100.10">
    <property type="entry name" value="Mannose-Binding Protein A, subunit A"/>
    <property type="match status" value="1"/>
</dbReference>
<dbReference type="SMART" id="SM00034">
    <property type="entry name" value="CLECT"/>
    <property type="match status" value="1"/>
</dbReference>
<dbReference type="InterPro" id="IPR013783">
    <property type="entry name" value="Ig-like_fold"/>
</dbReference>
<feature type="signal peptide" evidence="1">
    <location>
        <begin position="1"/>
        <end position="25"/>
    </location>
</feature>
<dbReference type="SUPFAM" id="SSF48726">
    <property type="entry name" value="Immunoglobulin"/>
    <property type="match status" value="1"/>
</dbReference>
<accession>A0A8S3ZT28</accession>
<dbReference type="InterPro" id="IPR007110">
    <property type="entry name" value="Ig-like_dom"/>
</dbReference>
<keyword evidence="1" id="KW-0732">Signal</keyword>
<dbReference type="SUPFAM" id="SSF56436">
    <property type="entry name" value="C-type lectin-like"/>
    <property type="match status" value="1"/>
</dbReference>
<feature type="domain" description="Ig-like" evidence="3">
    <location>
        <begin position="161"/>
        <end position="267"/>
    </location>
</feature>
<evidence type="ECO:0000313" key="5">
    <source>
        <dbReference type="Proteomes" id="UP000678393"/>
    </source>
</evidence>